<dbReference type="STRING" id="525904.Tter_1301"/>
<keyword evidence="1" id="KW-1133">Transmembrane helix</keyword>
<dbReference type="eggNOG" id="COG0785">
    <property type="taxonomic scope" value="Bacteria"/>
</dbReference>
<dbReference type="HOGENOM" id="CLU_106268_2_0_0"/>
<keyword evidence="3" id="KW-1185">Reference proteome</keyword>
<sequence>MTSIVSATAFVLLVGTPTDVIPNPLFTRMTPVRLFDYLLLCVNALLFGIWVYLSTRKGCSLNSIHRPTISAMLSFLAIGCPTCNKLVLLLVGASGALNFWAPIQPVVGSVATALMASVVIWELRRLKAHS</sequence>
<dbReference type="AlphaFoldDB" id="D1CBP4"/>
<accession>D1CBP4</accession>
<dbReference type="Proteomes" id="UP000000323">
    <property type="component" value="Chromosome 1"/>
</dbReference>
<feature type="transmembrane region" description="Helical" evidence="1">
    <location>
        <begin position="99"/>
        <end position="121"/>
    </location>
</feature>
<feature type="transmembrane region" description="Helical" evidence="1">
    <location>
        <begin position="34"/>
        <end position="53"/>
    </location>
</feature>
<name>D1CBP4_THET1</name>
<keyword evidence="1" id="KW-0812">Transmembrane</keyword>
<reference evidence="3" key="1">
    <citation type="journal article" date="2010" name="Stand. Genomic Sci.">
        <title>Complete genome sequence of 'Thermobaculum terrenum' type strain (YNP1).</title>
        <authorList>
            <person name="Kiss H."/>
            <person name="Cleland D."/>
            <person name="Lapidus A."/>
            <person name="Lucas S."/>
            <person name="Glavina Del Rio T."/>
            <person name="Nolan M."/>
            <person name="Tice H."/>
            <person name="Han C."/>
            <person name="Goodwin L."/>
            <person name="Pitluck S."/>
            <person name="Liolios K."/>
            <person name="Ivanova N."/>
            <person name="Mavromatis K."/>
            <person name="Ovchinnikova G."/>
            <person name="Pati A."/>
            <person name="Chen A."/>
            <person name="Palaniappan K."/>
            <person name="Land M."/>
            <person name="Hauser L."/>
            <person name="Chang Y."/>
            <person name="Jeffries C."/>
            <person name="Lu M."/>
            <person name="Brettin T."/>
            <person name="Detter J."/>
            <person name="Goker M."/>
            <person name="Tindall B."/>
            <person name="Beck B."/>
            <person name="McDermott T."/>
            <person name="Woyke T."/>
            <person name="Bristow J."/>
            <person name="Eisen J."/>
            <person name="Markowitz V."/>
            <person name="Hugenholtz P."/>
            <person name="Kyrpides N."/>
            <person name="Klenk H."/>
            <person name="Cheng J."/>
        </authorList>
    </citation>
    <scope>NUCLEOTIDE SEQUENCE [LARGE SCALE GENOMIC DNA]</scope>
    <source>
        <strain evidence="3">ATCC BAA-798 / YNP1</strain>
    </source>
</reference>
<feature type="transmembrane region" description="Helical" evidence="1">
    <location>
        <begin position="73"/>
        <end position="93"/>
    </location>
</feature>
<gene>
    <name evidence="2" type="ordered locus">Tter_1301</name>
</gene>
<dbReference type="EMBL" id="CP001825">
    <property type="protein sequence ID" value="ACZ42209.1"/>
    <property type="molecule type" value="Genomic_DNA"/>
</dbReference>
<evidence type="ECO:0000256" key="1">
    <source>
        <dbReference type="SAM" id="Phobius"/>
    </source>
</evidence>
<proteinExistence type="predicted"/>
<evidence type="ECO:0000313" key="3">
    <source>
        <dbReference type="Proteomes" id="UP000000323"/>
    </source>
</evidence>
<evidence type="ECO:0000313" key="2">
    <source>
        <dbReference type="EMBL" id="ACZ42209.1"/>
    </source>
</evidence>
<dbReference type="KEGG" id="ttr:Tter_1301"/>
<keyword evidence="1" id="KW-0472">Membrane</keyword>
<protein>
    <submittedName>
        <fullName evidence="2">Uncharacterized protein</fullName>
    </submittedName>
</protein>
<organism evidence="2 3">
    <name type="scientific">Thermobaculum terrenum (strain ATCC BAA-798 / CCMEE 7001 / YNP1)</name>
    <dbReference type="NCBI Taxonomy" id="525904"/>
    <lineage>
        <taxon>Bacteria</taxon>
        <taxon>Bacillati</taxon>
        <taxon>Chloroflexota</taxon>
        <taxon>Chloroflexia</taxon>
        <taxon>Candidatus Thermobaculales</taxon>
        <taxon>Candidatus Thermobaculaceae</taxon>
        <taxon>Thermobaculum</taxon>
    </lineage>
</organism>